<organism evidence="1 2">
    <name type="scientific">Streptomyces hokutonensis</name>
    <dbReference type="NCBI Taxonomy" id="1306990"/>
    <lineage>
        <taxon>Bacteria</taxon>
        <taxon>Bacillati</taxon>
        <taxon>Actinomycetota</taxon>
        <taxon>Actinomycetes</taxon>
        <taxon>Kitasatosporales</taxon>
        <taxon>Streptomycetaceae</taxon>
        <taxon>Streptomyces</taxon>
    </lineage>
</organism>
<dbReference type="EMBL" id="JBIAHM010000006">
    <property type="protein sequence ID" value="MFE9600541.1"/>
    <property type="molecule type" value="Genomic_DNA"/>
</dbReference>
<evidence type="ECO:0000313" key="2">
    <source>
        <dbReference type="Proteomes" id="UP001601303"/>
    </source>
</evidence>
<reference evidence="1 2" key="1">
    <citation type="submission" date="2024-10" db="EMBL/GenBank/DDBJ databases">
        <title>The Natural Products Discovery Center: Release of the First 8490 Sequenced Strains for Exploring Actinobacteria Biosynthetic Diversity.</title>
        <authorList>
            <person name="Kalkreuter E."/>
            <person name="Kautsar S.A."/>
            <person name="Yang D."/>
            <person name="Bader C.D."/>
            <person name="Teijaro C.N."/>
            <person name="Fluegel L."/>
            <person name="Davis C.M."/>
            <person name="Simpson J.R."/>
            <person name="Lauterbach L."/>
            <person name="Steele A.D."/>
            <person name="Gui C."/>
            <person name="Meng S."/>
            <person name="Li G."/>
            <person name="Viehrig K."/>
            <person name="Ye F."/>
            <person name="Su P."/>
            <person name="Kiefer A.F."/>
            <person name="Nichols A."/>
            <person name="Cepeda A.J."/>
            <person name="Yan W."/>
            <person name="Fan B."/>
            <person name="Jiang Y."/>
            <person name="Adhikari A."/>
            <person name="Zheng C.-J."/>
            <person name="Schuster L."/>
            <person name="Cowan T.M."/>
            <person name="Smanski M.J."/>
            <person name="Chevrette M.G."/>
            <person name="De Carvalho L.P.S."/>
            <person name="Shen B."/>
        </authorList>
    </citation>
    <scope>NUCLEOTIDE SEQUENCE [LARGE SCALE GENOMIC DNA]</scope>
    <source>
        <strain evidence="1 2">NPDC006488</strain>
    </source>
</reference>
<name>A0ABW6M322_9ACTN</name>
<dbReference type="SUPFAM" id="SSF55469">
    <property type="entry name" value="FMN-dependent nitroreductase-like"/>
    <property type="match status" value="2"/>
</dbReference>
<protein>
    <submittedName>
        <fullName evidence="1">Acg family FMN-binding oxidoreductase</fullName>
    </submittedName>
</protein>
<keyword evidence="2" id="KW-1185">Reference proteome</keyword>
<gene>
    <name evidence="1" type="ORF">ACFYNQ_18445</name>
</gene>
<proteinExistence type="predicted"/>
<dbReference type="Gene3D" id="3.40.109.10">
    <property type="entry name" value="NADH Oxidase"/>
    <property type="match status" value="1"/>
</dbReference>
<dbReference type="InterPro" id="IPR000415">
    <property type="entry name" value="Nitroreductase-like"/>
</dbReference>
<dbReference type="RefSeq" id="WP_388107166.1">
    <property type="nucleotide sequence ID" value="NZ_JBIAHM010000006.1"/>
</dbReference>
<dbReference type="Proteomes" id="UP001601303">
    <property type="component" value="Unassembled WGS sequence"/>
</dbReference>
<evidence type="ECO:0000313" key="1">
    <source>
        <dbReference type="EMBL" id="MFE9600541.1"/>
    </source>
</evidence>
<accession>A0ABW6M322</accession>
<comment type="caution">
    <text evidence="1">The sequence shown here is derived from an EMBL/GenBank/DDBJ whole genome shotgun (WGS) entry which is preliminary data.</text>
</comment>
<sequence length="386" mass="41267">MSRRKALQILGLGSGVVAVAGATGLTWRAVDGGVFSTGTGSAYDAWNRADPGGHPLNLVDAAILAANAHNTQPWLFTVSADRIELFADMSRTTGAMDPLLREMHISLGCAVENLALAAAPNGMAAKVSLLPTPSDTTHIATVSLTPAAALSSPLFDAISERHTSRGAYSTSRTVTGRQLDTLSALADIPGTQLVWFTTAAQKKAFSDLTVRATRAIIADPRQADDDYRWYRSDWHDIQRHKDGITIDPSGQSAVVRTLSKLLPTTRKQNNDGWLSGTRDTQLPTASAFGALVVQDPHDPLQRLRAGRIWQRIHLTATTEGLGMQPLCQIPERVDRETSAGLSPEVTNAIAAMLPAGSHAVMTFRIGYPTATALRSPRRPAADVVRA</sequence>
<dbReference type="NCBIfam" id="NF047509">
    <property type="entry name" value="Rv3131_FMN_oxido"/>
    <property type="match status" value="1"/>
</dbReference>